<dbReference type="EMBL" id="CADEPI010000026">
    <property type="protein sequence ID" value="CAB3366596.1"/>
    <property type="molecule type" value="Genomic_DNA"/>
</dbReference>
<evidence type="ECO:0000256" key="1">
    <source>
        <dbReference type="SAM" id="Phobius"/>
    </source>
</evidence>
<dbReference type="AlphaFoldDB" id="A0A8S1CB19"/>
<dbReference type="InterPro" id="IPR040350">
    <property type="entry name" value="TMEM272"/>
</dbReference>
<keyword evidence="1" id="KW-1133">Transmembrane helix</keyword>
<sequence>MPFILQAMSNANQQQQGNYNTAAVPPPVVIPISTIDSAAPTSIQQPQAVYSSGGGGIRVIISSLNAPASNYPPPPSYEEAINPNALPPPAYDSLFGQIQAAHQSSDGMNDFIKNLTILLFGTIGCMACIGLAVVVPFAMVVVGTLYYHDCPVEPKIPLFLVVGGAITLINNFPLDRADPNNEVTAPQRKSSLRAFLTLFSFTWFVLGSFWVYKQYKPSFNPENHDFCHPTVYMLAFWVLTLSYLILLFLALSIFCISFMAIGAAERMQQQVSSRR</sequence>
<gene>
    <name evidence="2" type="ORF">CLODIP_2_CD15970</name>
</gene>
<organism evidence="2 3">
    <name type="scientific">Cloeon dipterum</name>
    <dbReference type="NCBI Taxonomy" id="197152"/>
    <lineage>
        <taxon>Eukaryota</taxon>
        <taxon>Metazoa</taxon>
        <taxon>Ecdysozoa</taxon>
        <taxon>Arthropoda</taxon>
        <taxon>Hexapoda</taxon>
        <taxon>Insecta</taxon>
        <taxon>Pterygota</taxon>
        <taxon>Palaeoptera</taxon>
        <taxon>Ephemeroptera</taxon>
        <taxon>Pisciforma</taxon>
        <taxon>Baetidae</taxon>
        <taxon>Cloeon</taxon>
    </lineage>
</organism>
<proteinExistence type="predicted"/>
<feature type="transmembrane region" description="Helical" evidence="1">
    <location>
        <begin position="156"/>
        <end position="174"/>
    </location>
</feature>
<dbReference type="Proteomes" id="UP000494165">
    <property type="component" value="Unassembled WGS sequence"/>
</dbReference>
<keyword evidence="3" id="KW-1185">Reference proteome</keyword>
<evidence type="ECO:0000313" key="2">
    <source>
        <dbReference type="EMBL" id="CAB3366596.1"/>
    </source>
</evidence>
<dbReference type="OrthoDB" id="6157510at2759"/>
<reference evidence="2 3" key="1">
    <citation type="submission" date="2020-04" db="EMBL/GenBank/DDBJ databases">
        <authorList>
            <person name="Alioto T."/>
            <person name="Alioto T."/>
            <person name="Gomez Garrido J."/>
        </authorList>
    </citation>
    <scope>NUCLEOTIDE SEQUENCE [LARGE SCALE GENOMIC DNA]</scope>
</reference>
<protein>
    <submittedName>
        <fullName evidence="2">Uncharacterized protein</fullName>
    </submittedName>
</protein>
<accession>A0A8S1CB19</accession>
<feature type="transmembrane region" description="Helical" evidence="1">
    <location>
        <begin position="232"/>
        <end position="264"/>
    </location>
</feature>
<evidence type="ECO:0000313" key="3">
    <source>
        <dbReference type="Proteomes" id="UP000494165"/>
    </source>
</evidence>
<keyword evidence="1" id="KW-0812">Transmembrane</keyword>
<name>A0A8S1CB19_9INSE</name>
<feature type="transmembrane region" description="Helical" evidence="1">
    <location>
        <begin position="194"/>
        <end position="212"/>
    </location>
</feature>
<feature type="transmembrane region" description="Helical" evidence="1">
    <location>
        <begin position="117"/>
        <end position="144"/>
    </location>
</feature>
<dbReference type="PANTHER" id="PTHR33444">
    <property type="entry name" value="SI:DKEY-19B23.12-RELATED"/>
    <property type="match status" value="1"/>
</dbReference>
<keyword evidence="1" id="KW-0472">Membrane</keyword>
<comment type="caution">
    <text evidence="2">The sequence shown here is derived from an EMBL/GenBank/DDBJ whole genome shotgun (WGS) entry which is preliminary data.</text>
</comment>
<dbReference type="PANTHER" id="PTHR33444:SF2">
    <property type="entry name" value="MARVEL DOMAIN-CONTAINING PROTEIN"/>
    <property type="match status" value="1"/>
</dbReference>